<gene>
    <name evidence="1" type="ORF">LOK49_LG05G03747</name>
</gene>
<keyword evidence="2" id="KW-1185">Reference proteome</keyword>
<evidence type="ECO:0000313" key="2">
    <source>
        <dbReference type="Proteomes" id="UP001060215"/>
    </source>
</evidence>
<dbReference type="EMBL" id="CM045761">
    <property type="protein sequence ID" value="KAI8015363.1"/>
    <property type="molecule type" value="Genomic_DNA"/>
</dbReference>
<evidence type="ECO:0000313" key="1">
    <source>
        <dbReference type="EMBL" id="KAI8015363.1"/>
    </source>
</evidence>
<dbReference type="Proteomes" id="UP001060215">
    <property type="component" value="Chromosome 4"/>
</dbReference>
<proteinExistence type="predicted"/>
<protein>
    <submittedName>
        <fullName evidence="1">Uncharacterized protein</fullName>
    </submittedName>
</protein>
<accession>A0ACC0HPM8</accession>
<organism evidence="1 2">
    <name type="scientific">Camellia lanceoleosa</name>
    <dbReference type="NCBI Taxonomy" id="1840588"/>
    <lineage>
        <taxon>Eukaryota</taxon>
        <taxon>Viridiplantae</taxon>
        <taxon>Streptophyta</taxon>
        <taxon>Embryophyta</taxon>
        <taxon>Tracheophyta</taxon>
        <taxon>Spermatophyta</taxon>
        <taxon>Magnoliopsida</taxon>
        <taxon>eudicotyledons</taxon>
        <taxon>Gunneridae</taxon>
        <taxon>Pentapetalae</taxon>
        <taxon>asterids</taxon>
        <taxon>Ericales</taxon>
        <taxon>Theaceae</taxon>
        <taxon>Camellia</taxon>
    </lineage>
</organism>
<sequence>MNYTKQSPDCGNLVEIFGGMELGTNGLRDKLGEIEQNDQDLDDLIPGFGGSSTSILNWVFWVLGVLLYVVATMAASSVVCTWLVAACMSVACEKDQQQQPMMMMMNQSSSKRFSRWARKRTVLSKCRAGCSEIPKGRLISSGIQGLLSSYLPFEPCDEYYSSKGLCSSDFFGDNGFFSLFGSANVPLSRKQRRFNRAVHSGGDGSVHAAPDLGYGAIDKNGVPPNCVIQFEVDLISWITVVDVCKNDGIIKKVMEKGEQIGSLPYPSGNMHIVLADGREDNYVHVSEAFMAGIAAGAVESVVSSPFELIKLRAQVN</sequence>
<comment type="caution">
    <text evidence="1">The sequence shown here is derived from an EMBL/GenBank/DDBJ whole genome shotgun (WGS) entry which is preliminary data.</text>
</comment>
<name>A0ACC0HPM8_9ERIC</name>
<reference evidence="1 2" key="1">
    <citation type="journal article" date="2022" name="Plant J.">
        <title>Chromosome-level genome of Camellia lanceoleosa provides a valuable resource for understanding genome evolution and self-incompatibility.</title>
        <authorList>
            <person name="Gong W."/>
            <person name="Xiao S."/>
            <person name="Wang L."/>
            <person name="Liao Z."/>
            <person name="Chang Y."/>
            <person name="Mo W."/>
            <person name="Hu G."/>
            <person name="Li W."/>
            <person name="Zhao G."/>
            <person name="Zhu H."/>
            <person name="Hu X."/>
            <person name="Ji K."/>
            <person name="Xiang X."/>
            <person name="Song Q."/>
            <person name="Yuan D."/>
            <person name="Jin S."/>
            <person name="Zhang L."/>
        </authorList>
    </citation>
    <scope>NUCLEOTIDE SEQUENCE [LARGE SCALE GENOMIC DNA]</scope>
    <source>
        <strain evidence="1">SQ_2022a</strain>
    </source>
</reference>